<feature type="non-terminal residue" evidence="1">
    <location>
        <position position="85"/>
    </location>
</feature>
<dbReference type="EMBL" id="GBEZ01026963">
    <property type="protein sequence ID" value="JAC60293.1"/>
    <property type="molecule type" value="Transcribed_RNA"/>
</dbReference>
<proteinExistence type="predicted"/>
<name>A0A061QKP6_9CHLO</name>
<organism evidence="1">
    <name type="scientific">Tetraselmis sp. GSL018</name>
    <dbReference type="NCBI Taxonomy" id="582737"/>
    <lineage>
        <taxon>Eukaryota</taxon>
        <taxon>Viridiplantae</taxon>
        <taxon>Chlorophyta</taxon>
        <taxon>core chlorophytes</taxon>
        <taxon>Chlorodendrophyceae</taxon>
        <taxon>Chlorodendrales</taxon>
        <taxon>Chlorodendraceae</taxon>
        <taxon>Tetraselmis</taxon>
    </lineage>
</organism>
<dbReference type="AlphaFoldDB" id="A0A061QKP6"/>
<accession>A0A061QKP6</accession>
<sequence>GLRLVKPYYFDFIANVKLRWSGKTLVDIFSEEFPQRPRSYYEEAVSVGRLRIEGRKAGVNHVAKNGQRCRHLVHRHEPAVIGDPV</sequence>
<protein>
    <submittedName>
        <fullName evidence="1">Rna pseudourine synthase 7</fullName>
    </submittedName>
</protein>
<feature type="non-terminal residue" evidence="1">
    <location>
        <position position="1"/>
    </location>
</feature>
<reference evidence="1" key="1">
    <citation type="submission" date="2014-05" db="EMBL/GenBank/DDBJ databases">
        <title>The transcriptome of the halophilic microalga Tetraselmis sp. GSL018 isolated from the Great Salt Lake, Utah.</title>
        <authorList>
            <person name="Jinkerson R.E."/>
            <person name="D'Adamo S."/>
            <person name="Posewitz M.C."/>
        </authorList>
    </citation>
    <scope>NUCLEOTIDE SEQUENCE</scope>
    <source>
        <strain evidence="1">GSL018</strain>
    </source>
</reference>
<evidence type="ECO:0000313" key="1">
    <source>
        <dbReference type="EMBL" id="JAC60293.1"/>
    </source>
</evidence>
<gene>
    <name evidence="1" type="ORF">TSPGSL018_29322</name>
</gene>